<organism evidence="2 3">
    <name type="scientific">Populus tomentosa</name>
    <name type="common">Chinese white poplar</name>
    <dbReference type="NCBI Taxonomy" id="118781"/>
    <lineage>
        <taxon>Eukaryota</taxon>
        <taxon>Viridiplantae</taxon>
        <taxon>Streptophyta</taxon>
        <taxon>Embryophyta</taxon>
        <taxon>Tracheophyta</taxon>
        <taxon>Spermatophyta</taxon>
        <taxon>Magnoliopsida</taxon>
        <taxon>eudicotyledons</taxon>
        <taxon>Gunneridae</taxon>
        <taxon>Pentapetalae</taxon>
        <taxon>rosids</taxon>
        <taxon>fabids</taxon>
        <taxon>Malpighiales</taxon>
        <taxon>Salicaceae</taxon>
        <taxon>Saliceae</taxon>
        <taxon>Populus</taxon>
    </lineage>
</organism>
<protein>
    <submittedName>
        <fullName evidence="2">Uncharacterized protein</fullName>
    </submittedName>
</protein>
<keyword evidence="1" id="KW-1133">Transmembrane helix</keyword>
<evidence type="ECO:0000256" key="1">
    <source>
        <dbReference type="SAM" id="Phobius"/>
    </source>
</evidence>
<gene>
    <name evidence="2" type="ORF">POTOM_035550</name>
</gene>
<dbReference type="Proteomes" id="UP000886885">
    <property type="component" value="Chromosome 10A"/>
</dbReference>
<feature type="transmembrane region" description="Helical" evidence="1">
    <location>
        <begin position="21"/>
        <end position="44"/>
    </location>
</feature>
<proteinExistence type="predicted"/>
<dbReference type="AlphaFoldDB" id="A0A8X7YTA0"/>
<evidence type="ECO:0000313" key="2">
    <source>
        <dbReference type="EMBL" id="KAG6759083.1"/>
    </source>
</evidence>
<comment type="caution">
    <text evidence="2">The sequence shown here is derived from an EMBL/GenBank/DDBJ whole genome shotgun (WGS) entry which is preliminary data.</text>
</comment>
<evidence type="ECO:0000313" key="3">
    <source>
        <dbReference type="Proteomes" id="UP000886885"/>
    </source>
</evidence>
<accession>A0A8X7YTA0</accession>
<sequence length="120" mass="13811">MSSWICWPSLSPRMLIGLRHCLYMLVPFCCLWSYLVPCSCQFCFINQTQVHLVPSGVNFITDHILLIFILPRYSAAIVWMLLVLTTKPSFYCCMLKPLRASDFTSQFSLVRGHCRTVLLG</sequence>
<feature type="transmembrane region" description="Helical" evidence="1">
    <location>
        <begin position="64"/>
        <end position="84"/>
    </location>
</feature>
<keyword evidence="3" id="KW-1185">Reference proteome</keyword>
<keyword evidence="1" id="KW-0812">Transmembrane</keyword>
<dbReference type="EMBL" id="JAAWWB010000019">
    <property type="protein sequence ID" value="KAG6759083.1"/>
    <property type="molecule type" value="Genomic_DNA"/>
</dbReference>
<reference evidence="2" key="1">
    <citation type="journal article" date="2020" name="bioRxiv">
        <title>Hybrid origin of Populus tomentosa Carr. identified through genome sequencing and phylogenomic analysis.</title>
        <authorList>
            <person name="An X."/>
            <person name="Gao K."/>
            <person name="Chen Z."/>
            <person name="Li J."/>
            <person name="Yang X."/>
            <person name="Yang X."/>
            <person name="Zhou J."/>
            <person name="Guo T."/>
            <person name="Zhao T."/>
            <person name="Huang S."/>
            <person name="Miao D."/>
            <person name="Khan W.U."/>
            <person name="Rao P."/>
            <person name="Ye M."/>
            <person name="Lei B."/>
            <person name="Liao W."/>
            <person name="Wang J."/>
            <person name="Ji L."/>
            <person name="Li Y."/>
            <person name="Guo B."/>
            <person name="Mustafa N.S."/>
            <person name="Li S."/>
            <person name="Yun Q."/>
            <person name="Keller S.R."/>
            <person name="Mao J."/>
            <person name="Zhang R."/>
            <person name="Strauss S.H."/>
        </authorList>
    </citation>
    <scope>NUCLEOTIDE SEQUENCE</scope>
    <source>
        <strain evidence="2">GM15</strain>
        <tissue evidence="2">Leaf</tissue>
    </source>
</reference>
<keyword evidence="1" id="KW-0472">Membrane</keyword>
<name>A0A8X7YTA0_POPTO</name>